<dbReference type="EMBL" id="MU394382">
    <property type="protein sequence ID" value="KAI6081959.1"/>
    <property type="molecule type" value="Genomic_DNA"/>
</dbReference>
<dbReference type="Proteomes" id="UP001497680">
    <property type="component" value="Unassembled WGS sequence"/>
</dbReference>
<accession>A0ACC0CNI6</accession>
<gene>
    <name evidence="1" type="ORF">F4821DRAFT_274540</name>
</gene>
<proteinExistence type="predicted"/>
<evidence type="ECO:0000313" key="2">
    <source>
        <dbReference type="Proteomes" id="UP001497680"/>
    </source>
</evidence>
<name>A0ACC0CNI6_9PEZI</name>
<reference evidence="1 2" key="1">
    <citation type="journal article" date="2022" name="New Phytol.">
        <title>Ecological generalism drives hyperdiversity of secondary metabolite gene clusters in xylarialean endophytes.</title>
        <authorList>
            <person name="Franco M.E.E."/>
            <person name="Wisecaver J.H."/>
            <person name="Arnold A.E."/>
            <person name="Ju Y.M."/>
            <person name="Slot J.C."/>
            <person name="Ahrendt S."/>
            <person name="Moore L.P."/>
            <person name="Eastman K.E."/>
            <person name="Scott K."/>
            <person name="Konkel Z."/>
            <person name="Mondo S.J."/>
            <person name="Kuo A."/>
            <person name="Hayes R.D."/>
            <person name="Haridas S."/>
            <person name="Andreopoulos B."/>
            <person name="Riley R."/>
            <person name="LaButti K."/>
            <person name="Pangilinan J."/>
            <person name="Lipzen A."/>
            <person name="Amirebrahimi M."/>
            <person name="Yan J."/>
            <person name="Adam C."/>
            <person name="Keymanesh K."/>
            <person name="Ng V."/>
            <person name="Louie K."/>
            <person name="Northen T."/>
            <person name="Drula E."/>
            <person name="Henrissat B."/>
            <person name="Hsieh H.M."/>
            <person name="Youens-Clark K."/>
            <person name="Lutzoni F."/>
            <person name="Miadlikowska J."/>
            <person name="Eastwood D.C."/>
            <person name="Hamelin R.C."/>
            <person name="Grigoriev I.V."/>
            <person name="U'Ren J.M."/>
        </authorList>
    </citation>
    <scope>NUCLEOTIDE SEQUENCE [LARGE SCALE GENOMIC DNA]</scope>
    <source>
        <strain evidence="1 2">ER1909</strain>
    </source>
</reference>
<protein>
    <submittedName>
        <fullName evidence="1">Uncharacterized protein</fullName>
    </submittedName>
</protein>
<organism evidence="1 2">
    <name type="scientific">Hypoxylon rubiginosum</name>
    <dbReference type="NCBI Taxonomy" id="110542"/>
    <lineage>
        <taxon>Eukaryota</taxon>
        <taxon>Fungi</taxon>
        <taxon>Dikarya</taxon>
        <taxon>Ascomycota</taxon>
        <taxon>Pezizomycotina</taxon>
        <taxon>Sordariomycetes</taxon>
        <taxon>Xylariomycetidae</taxon>
        <taxon>Xylariales</taxon>
        <taxon>Hypoxylaceae</taxon>
        <taxon>Hypoxylon</taxon>
    </lineage>
</organism>
<evidence type="ECO:0000313" key="1">
    <source>
        <dbReference type="EMBL" id="KAI6081959.1"/>
    </source>
</evidence>
<comment type="caution">
    <text evidence="1">The sequence shown here is derived from an EMBL/GenBank/DDBJ whole genome shotgun (WGS) entry which is preliminary data.</text>
</comment>
<sequence length="105" mass="11194">MEVDAGFDMVPPLSKEAEDARNWGKPDEPESHALLPIVAEPAPEVSSNPGLGLFKVEQVPGKGRGIITLSDIARGTCILRESSLILIHNILPAKLNEVSEAKVTA</sequence>
<keyword evidence="2" id="KW-1185">Reference proteome</keyword>